<proteinExistence type="predicted"/>
<protein>
    <recommendedName>
        <fullName evidence="4">PiggyBac transposable element-derived protein domain-containing protein</fullName>
    </recommendedName>
</protein>
<reference evidence="2 3" key="1">
    <citation type="journal article" date="2021" name="Elife">
        <title>Chloroplast acquisition without the gene transfer in kleptoplastic sea slugs, Plakobranchus ocellatus.</title>
        <authorList>
            <person name="Maeda T."/>
            <person name="Takahashi S."/>
            <person name="Yoshida T."/>
            <person name="Shimamura S."/>
            <person name="Takaki Y."/>
            <person name="Nagai Y."/>
            <person name="Toyoda A."/>
            <person name="Suzuki Y."/>
            <person name="Arimoto A."/>
            <person name="Ishii H."/>
            <person name="Satoh N."/>
            <person name="Nishiyama T."/>
            <person name="Hasebe M."/>
            <person name="Maruyama T."/>
            <person name="Minagawa J."/>
            <person name="Obokata J."/>
            <person name="Shigenobu S."/>
        </authorList>
    </citation>
    <scope>NUCLEOTIDE SEQUENCE [LARGE SCALE GENOMIC DNA]</scope>
</reference>
<organism evidence="2 3">
    <name type="scientific">Plakobranchus ocellatus</name>
    <dbReference type="NCBI Taxonomy" id="259542"/>
    <lineage>
        <taxon>Eukaryota</taxon>
        <taxon>Metazoa</taxon>
        <taxon>Spiralia</taxon>
        <taxon>Lophotrochozoa</taxon>
        <taxon>Mollusca</taxon>
        <taxon>Gastropoda</taxon>
        <taxon>Heterobranchia</taxon>
        <taxon>Euthyneura</taxon>
        <taxon>Panpulmonata</taxon>
        <taxon>Sacoglossa</taxon>
        <taxon>Placobranchoidea</taxon>
        <taxon>Plakobranchidae</taxon>
        <taxon>Plakobranchus</taxon>
    </lineage>
</organism>
<dbReference type="Proteomes" id="UP000735302">
    <property type="component" value="Unassembled WGS sequence"/>
</dbReference>
<feature type="region of interest" description="Disordered" evidence="1">
    <location>
        <begin position="1"/>
        <end position="39"/>
    </location>
</feature>
<evidence type="ECO:0008006" key="4">
    <source>
        <dbReference type="Google" id="ProtNLM"/>
    </source>
</evidence>
<gene>
    <name evidence="2" type="ORF">PoB_001894000</name>
</gene>
<evidence type="ECO:0000313" key="2">
    <source>
        <dbReference type="EMBL" id="GFN92434.1"/>
    </source>
</evidence>
<evidence type="ECO:0000313" key="3">
    <source>
        <dbReference type="Proteomes" id="UP000735302"/>
    </source>
</evidence>
<name>A0AAV3ZA80_9GAST</name>
<evidence type="ECO:0000256" key="1">
    <source>
        <dbReference type="SAM" id="MobiDB-lite"/>
    </source>
</evidence>
<dbReference type="AlphaFoldDB" id="A0AAV3ZA80"/>
<accession>A0AAV3ZA80</accession>
<keyword evidence="3" id="KW-1185">Reference proteome</keyword>
<sequence>MTGPLHCASSTPGEEEDKEDKEEGEEDNLGNAPPDVDYKTVTDSLQNFIHDQGHCETHEGRNEEGKRQRGDAWKATDDVEIRGLIGILVFLGAQKQSKVNLTTIWEPLIGQDFVRATMSKNRCSQLLNT</sequence>
<comment type="caution">
    <text evidence="2">The sequence shown here is derived from an EMBL/GenBank/DDBJ whole genome shotgun (WGS) entry which is preliminary data.</text>
</comment>
<feature type="region of interest" description="Disordered" evidence="1">
    <location>
        <begin position="53"/>
        <end position="73"/>
    </location>
</feature>
<feature type="compositionally biased region" description="Acidic residues" evidence="1">
    <location>
        <begin position="13"/>
        <end position="28"/>
    </location>
</feature>
<dbReference type="EMBL" id="BLXT01002238">
    <property type="protein sequence ID" value="GFN92434.1"/>
    <property type="molecule type" value="Genomic_DNA"/>
</dbReference>